<evidence type="ECO:0000313" key="1">
    <source>
        <dbReference type="EMBL" id="EFV29591.1"/>
    </source>
</evidence>
<gene>
    <name evidence="1" type="ORF">HMPREF1016_02198</name>
</gene>
<dbReference type="AlphaFoldDB" id="E5WZV7"/>
<comment type="caution">
    <text evidence="1">The sequence shown here is derived from an EMBL/GenBank/DDBJ whole genome shotgun (WGS) entry which is preliminary data.</text>
</comment>
<dbReference type="HOGENOM" id="CLU_2598663_0_0_10"/>
<accession>E5WZV7</accession>
<reference evidence="1 2" key="1">
    <citation type="submission" date="2010-10" db="EMBL/GenBank/DDBJ databases">
        <title>The Genome Sequence of Bacteroides eggerthii strain 1_2_48FAA.</title>
        <authorList>
            <consortium name="The Broad Institute Genome Sequencing Platform"/>
            <person name="Ward D."/>
            <person name="Earl A."/>
            <person name="Feldgarden M."/>
            <person name="Young S.K."/>
            <person name="Gargeya S."/>
            <person name="Zeng Q."/>
            <person name="Alvarado L."/>
            <person name="Berlin A."/>
            <person name="Bochicchio J."/>
            <person name="Chapman S.B."/>
            <person name="Chen Z."/>
            <person name="Freedman E."/>
            <person name="Gellesch M."/>
            <person name="Goldberg J."/>
            <person name="Griggs A."/>
            <person name="Gujja S."/>
            <person name="Heilman E."/>
            <person name="Heiman D."/>
            <person name="Howarth C."/>
            <person name="Mehta T."/>
            <person name="Neiman D."/>
            <person name="Pearson M."/>
            <person name="Roberts A."/>
            <person name="Saif S."/>
            <person name="Shea T."/>
            <person name="Shenoy N."/>
            <person name="Sisk P."/>
            <person name="Stolte C."/>
            <person name="Sykes S."/>
            <person name="White J."/>
            <person name="Yandava C."/>
            <person name="Allen-Vercoe E."/>
            <person name="Ambrose C."/>
            <person name="Strauss J."/>
            <person name="Daigneault M."/>
            <person name="Haas B."/>
            <person name="Nusbaum C."/>
            <person name="Birren B."/>
        </authorList>
    </citation>
    <scope>NUCLEOTIDE SEQUENCE [LARGE SCALE GENOMIC DNA]</scope>
    <source>
        <strain evidence="1 2">1_2_48FAA</strain>
    </source>
</reference>
<dbReference type="Proteomes" id="UP000003246">
    <property type="component" value="Unassembled WGS sequence"/>
</dbReference>
<protein>
    <recommendedName>
        <fullName evidence="3">TraB/GumN family protein</fullName>
    </recommendedName>
</protein>
<dbReference type="Pfam" id="PF01963">
    <property type="entry name" value="TraB_PrgY_gumN"/>
    <property type="match status" value="1"/>
</dbReference>
<organism evidence="1 2">
    <name type="scientific">Bacteroides eggerthii 1_2_48FAA</name>
    <dbReference type="NCBI Taxonomy" id="665953"/>
    <lineage>
        <taxon>Bacteria</taxon>
        <taxon>Pseudomonadati</taxon>
        <taxon>Bacteroidota</taxon>
        <taxon>Bacteroidia</taxon>
        <taxon>Bacteroidales</taxon>
        <taxon>Bacteroidaceae</taxon>
        <taxon>Bacteroides</taxon>
    </lineage>
</organism>
<name>E5WZV7_9BACE</name>
<evidence type="ECO:0008006" key="3">
    <source>
        <dbReference type="Google" id="ProtNLM"/>
    </source>
</evidence>
<proteinExistence type="predicted"/>
<sequence length="79" mass="9083">MDFLAKQIGIDDEPEFVLDRYKHTEFLLVTTRNEEWMKNLIPMIHEDSSLIAVGATHLIGINGLIAKLRNLGYNVDPMR</sequence>
<dbReference type="EMBL" id="ACWG01000027">
    <property type="protein sequence ID" value="EFV29591.1"/>
    <property type="molecule type" value="Genomic_DNA"/>
</dbReference>
<dbReference type="InterPro" id="IPR002816">
    <property type="entry name" value="TraB/PrgY/GumN_fam"/>
</dbReference>
<evidence type="ECO:0000313" key="2">
    <source>
        <dbReference type="Proteomes" id="UP000003246"/>
    </source>
</evidence>